<dbReference type="AlphaFoldDB" id="A0A395IVZ8"/>
<reference evidence="1 2" key="1">
    <citation type="submission" date="2018-06" db="EMBL/GenBank/DDBJ databases">
        <title>Genome Sequence of the Brown Rot Fungal Pathogen Monilinia fructigena.</title>
        <authorList>
            <person name="Landi L."/>
            <person name="De Miccolis Angelini R.M."/>
            <person name="Pollastro S."/>
            <person name="Abate D."/>
            <person name="Faretra F."/>
            <person name="Romanazzi G."/>
        </authorList>
    </citation>
    <scope>NUCLEOTIDE SEQUENCE [LARGE SCALE GENOMIC DNA]</scope>
    <source>
        <strain evidence="1 2">Mfrg269</strain>
    </source>
</reference>
<dbReference type="Proteomes" id="UP000249056">
    <property type="component" value="Unassembled WGS sequence"/>
</dbReference>
<evidence type="ECO:0000313" key="1">
    <source>
        <dbReference type="EMBL" id="RAL64460.1"/>
    </source>
</evidence>
<name>A0A395IVZ8_9HELO</name>
<keyword evidence="2" id="KW-1185">Reference proteome</keyword>
<comment type="caution">
    <text evidence="1">The sequence shown here is derived from an EMBL/GenBank/DDBJ whole genome shotgun (WGS) entry which is preliminary data.</text>
</comment>
<sequence length="125" mass="14539">MNIHIWHIHSNTTTHIQIEGFRPRQYARIDRYFSSEPRVSVQFQSGTTGKTAAGDFPPSSHIYFFTLRKRDRRKGSPKLLRVSTLDIAPRYPSHFFCLKPESLVTLSWHIDRCLKSIIISNPITI</sequence>
<dbReference type="EMBL" id="QKRW01000014">
    <property type="protein sequence ID" value="RAL64460.1"/>
    <property type="molecule type" value="Genomic_DNA"/>
</dbReference>
<accession>A0A395IVZ8</accession>
<proteinExistence type="predicted"/>
<protein>
    <submittedName>
        <fullName evidence="1">Uncharacterized protein</fullName>
    </submittedName>
</protein>
<evidence type="ECO:0000313" key="2">
    <source>
        <dbReference type="Proteomes" id="UP000249056"/>
    </source>
</evidence>
<gene>
    <name evidence="1" type="ORF">DID88_001936</name>
</gene>
<organism evidence="1 2">
    <name type="scientific">Monilinia fructigena</name>
    <dbReference type="NCBI Taxonomy" id="38457"/>
    <lineage>
        <taxon>Eukaryota</taxon>
        <taxon>Fungi</taxon>
        <taxon>Dikarya</taxon>
        <taxon>Ascomycota</taxon>
        <taxon>Pezizomycotina</taxon>
        <taxon>Leotiomycetes</taxon>
        <taxon>Helotiales</taxon>
        <taxon>Sclerotiniaceae</taxon>
        <taxon>Monilinia</taxon>
    </lineage>
</organism>